<dbReference type="GO" id="GO:0012505">
    <property type="term" value="C:endomembrane system"/>
    <property type="evidence" value="ECO:0007669"/>
    <property type="project" value="UniProtKB-SubCell"/>
</dbReference>
<keyword evidence="6 16" id="KW-0812">Transmembrane</keyword>
<dbReference type="GO" id="GO:0043161">
    <property type="term" value="P:proteasome-mediated ubiquitin-dependent protein catabolic process"/>
    <property type="evidence" value="ECO:0007669"/>
    <property type="project" value="TreeGrafter"/>
</dbReference>
<accession>A0A409YFE2</accession>
<evidence type="ECO:0000256" key="9">
    <source>
        <dbReference type="ARBA" id="ARBA00022771"/>
    </source>
</evidence>
<keyword evidence="12 16" id="KW-1133">Transmembrane helix</keyword>
<dbReference type="GO" id="GO:0008270">
    <property type="term" value="F:zinc ion binding"/>
    <property type="evidence" value="ECO:0007669"/>
    <property type="project" value="UniProtKB-KW"/>
</dbReference>
<feature type="region of interest" description="Disordered" evidence="15">
    <location>
        <begin position="1"/>
        <end position="25"/>
    </location>
</feature>
<comment type="catalytic activity">
    <reaction evidence="1">
        <text>S-ubiquitinyl-[E2 ubiquitin-conjugating enzyme]-L-cysteine + [acceptor protein]-L-lysine = [E2 ubiquitin-conjugating enzyme]-L-cysteine + N(6)-ubiquitinyl-[acceptor protein]-L-lysine.</text>
        <dbReference type="EC" id="2.3.2.27"/>
    </reaction>
</comment>
<dbReference type="Gene3D" id="3.30.40.10">
    <property type="entry name" value="Zinc/RING finger domain, C3HC4 (zinc finger)"/>
    <property type="match status" value="1"/>
</dbReference>
<feature type="transmembrane region" description="Helical" evidence="16">
    <location>
        <begin position="570"/>
        <end position="588"/>
    </location>
</feature>
<protein>
    <recommendedName>
        <fullName evidence="4">RING-type E3 ubiquitin transferase</fullName>
        <ecNumber evidence="4">2.3.2.27</ecNumber>
    </recommendedName>
</protein>
<dbReference type="InParanoid" id="A0A409YFE2"/>
<evidence type="ECO:0000256" key="8">
    <source>
        <dbReference type="ARBA" id="ARBA00022729"/>
    </source>
</evidence>
<evidence type="ECO:0000256" key="4">
    <source>
        <dbReference type="ARBA" id="ARBA00012483"/>
    </source>
</evidence>
<keyword evidence="9 14" id="KW-0863">Zinc-finger</keyword>
<dbReference type="InterPro" id="IPR013083">
    <property type="entry name" value="Znf_RING/FYVE/PHD"/>
</dbReference>
<dbReference type="OrthoDB" id="9984778at2759"/>
<organism evidence="18 19">
    <name type="scientific">Panaeolus cyanescens</name>
    <dbReference type="NCBI Taxonomy" id="181874"/>
    <lineage>
        <taxon>Eukaryota</taxon>
        <taxon>Fungi</taxon>
        <taxon>Dikarya</taxon>
        <taxon>Basidiomycota</taxon>
        <taxon>Agaricomycotina</taxon>
        <taxon>Agaricomycetes</taxon>
        <taxon>Agaricomycetidae</taxon>
        <taxon>Agaricales</taxon>
        <taxon>Agaricineae</taxon>
        <taxon>Galeropsidaceae</taxon>
        <taxon>Panaeolus</taxon>
    </lineage>
</organism>
<keyword evidence="10" id="KW-0833">Ubl conjugation pathway</keyword>
<dbReference type="SUPFAM" id="SSF57850">
    <property type="entry name" value="RING/U-box"/>
    <property type="match status" value="1"/>
</dbReference>
<evidence type="ECO:0000313" key="18">
    <source>
        <dbReference type="EMBL" id="PPR01695.1"/>
    </source>
</evidence>
<feature type="transmembrane region" description="Helical" evidence="16">
    <location>
        <begin position="488"/>
        <end position="517"/>
    </location>
</feature>
<reference evidence="18 19" key="1">
    <citation type="journal article" date="2018" name="Evol. Lett.">
        <title>Horizontal gene cluster transfer increased hallucinogenic mushroom diversity.</title>
        <authorList>
            <person name="Reynolds H.T."/>
            <person name="Vijayakumar V."/>
            <person name="Gluck-Thaler E."/>
            <person name="Korotkin H.B."/>
            <person name="Matheny P.B."/>
            <person name="Slot J.C."/>
        </authorList>
    </citation>
    <scope>NUCLEOTIDE SEQUENCE [LARGE SCALE GENOMIC DNA]</scope>
    <source>
        <strain evidence="18 19">2629</strain>
    </source>
</reference>
<dbReference type="AlphaFoldDB" id="A0A409YFE2"/>
<feature type="transmembrane region" description="Helical" evidence="16">
    <location>
        <begin position="355"/>
        <end position="374"/>
    </location>
</feature>
<evidence type="ECO:0000313" key="19">
    <source>
        <dbReference type="Proteomes" id="UP000284842"/>
    </source>
</evidence>
<keyword evidence="13 16" id="KW-0472">Membrane</keyword>
<evidence type="ECO:0000256" key="16">
    <source>
        <dbReference type="SAM" id="Phobius"/>
    </source>
</evidence>
<dbReference type="InterPro" id="IPR050731">
    <property type="entry name" value="HRD1_E3_ubiq-ligases"/>
</dbReference>
<keyword evidence="8" id="KW-0732">Signal</keyword>
<comment type="pathway">
    <text evidence="3">Protein modification; protein ubiquitination.</text>
</comment>
<evidence type="ECO:0000256" key="13">
    <source>
        <dbReference type="ARBA" id="ARBA00023136"/>
    </source>
</evidence>
<dbReference type="PANTHER" id="PTHR22763">
    <property type="entry name" value="RING ZINC FINGER PROTEIN"/>
    <property type="match status" value="1"/>
</dbReference>
<proteinExistence type="predicted"/>
<feature type="transmembrane region" description="Helical" evidence="16">
    <location>
        <begin position="538"/>
        <end position="558"/>
    </location>
</feature>
<dbReference type="EC" id="2.3.2.27" evidence="4"/>
<sequence>MDRNTPANDEEAAAAPTNARPQRPPSWNPVPSFLFIALVLFMLMSHNGDEFLARHQYQDVLSSLTYQLNNYTAWMNGTASNFSLPEVDPTLAPLLEKFYTPGSILDRHRFSYHPNVTGFIHGDAELVNITDAAGNDTLSWNNEAKMYVDGLNTTMMIEALGSWRWNSTSKIALSAIEKKPNETGASVTMIHGKIELTDPDDAENLRLDFEGVHFIANGSIYGLARTSGPIDIRQLPSLVPETVRNDTAKLIQPELEARINKLKTLIDDGVIEPDSTSEPPKSSCSFTFYAQMDPQPYPESAMLDLEEELQNPTGIWTISPPQLSLTGVLLSKECALLLKVKNTEGLRSRMFFRKVTTYAGWTGLSYLLLLILFAQQMSTSRTPSGVARVSLFSFLSQSALDSVSFAGHITFAILAEGRPSLSLIAPAFLACILFIQEAQFSVLIYQIQGPESFRWFLPTPSPQQNTPPPTSFLAFLVHHLRTDPQARLWLAMIFSLFFIVRVILSPTFSMIFVAITYSSIWLPQIVRSAQRGRSSGLSTSYVLGTTLSRLFTALYFLACPKNALEIEPRPWIWLLSASVLLQGLVVIAQNRFGPAFFLPQRFTQSQGYDYHPPMPLPDPESPEKSLGDCSICMDAIIVERPLLFNAGDGEDTDDKPGFKGVGTVLNAMQGVSASAARKNYSLAPCMHLFHTDCLEKWLAIKNICPQCRRPLPPL</sequence>
<gene>
    <name evidence="18" type="ORF">CVT24_001523</name>
</gene>
<dbReference type="GO" id="GO:0061630">
    <property type="term" value="F:ubiquitin protein ligase activity"/>
    <property type="evidence" value="ECO:0007669"/>
    <property type="project" value="UniProtKB-EC"/>
</dbReference>
<dbReference type="Proteomes" id="UP000284842">
    <property type="component" value="Unassembled WGS sequence"/>
</dbReference>
<dbReference type="InterPro" id="IPR021319">
    <property type="entry name" value="DUF2921"/>
</dbReference>
<dbReference type="EMBL" id="NHTK01001223">
    <property type="protein sequence ID" value="PPR01695.1"/>
    <property type="molecule type" value="Genomic_DNA"/>
</dbReference>
<evidence type="ECO:0000256" key="11">
    <source>
        <dbReference type="ARBA" id="ARBA00022833"/>
    </source>
</evidence>
<keyword evidence="5" id="KW-0808">Transferase</keyword>
<dbReference type="STRING" id="181874.A0A409YFE2"/>
<evidence type="ECO:0000256" key="3">
    <source>
        <dbReference type="ARBA" id="ARBA00004906"/>
    </source>
</evidence>
<name>A0A409YFE2_9AGAR</name>
<dbReference type="SMART" id="SM00184">
    <property type="entry name" value="RING"/>
    <property type="match status" value="1"/>
</dbReference>
<evidence type="ECO:0000256" key="14">
    <source>
        <dbReference type="PROSITE-ProRule" id="PRU00175"/>
    </source>
</evidence>
<dbReference type="Pfam" id="PF11145">
    <property type="entry name" value="DUF2921"/>
    <property type="match status" value="1"/>
</dbReference>
<evidence type="ECO:0000256" key="10">
    <source>
        <dbReference type="ARBA" id="ARBA00022786"/>
    </source>
</evidence>
<evidence type="ECO:0000256" key="15">
    <source>
        <dbReference type="SAM" id="MobiDB-lite"/>
    </source>
</evidence>
<evidence type="ECO:0000256" key="2">
    <source>
        <dbReference type="ARBA" id="ARBA00004127"/>
    </source>
</evidence>
<keyword evidence="19" id="KW-1185">Reference proteome</keyword>
<dbReference type="FunCoup" id="A0A409YFE2">
    <property type="interactions" value="32"/>
</dbReference>
<evidence type="ECO:0000256" key="7">
    <source>
        <dbReference type="ARBA" id="ARBA00022723"/>
    </source>
</evidence>
<comment type="caution">
    <text evidence="18">The sequence shown here is derived from an EMBL/GenBank/DDBJ whole genome shotgun (WGS) entry which is preliminary data.</text>
</comment>
<evidence type="ECO:0000256" key="6">
    <source>
        <dbReference type="ARBA" id="ARBA00022692"/>
    </source>
</evidence>
<dbReference type="Pfam" id="PF13639">
    <property type="entry name" value="zf-RING_2"/>
    <property type="match status" value="1"/>
</dbReference>
<dbReference type="PANTHER" id="PTHR22763:SF162">
    <property type="entry name" value="TRANSMEMBRANE E3 UBIQUITIN-PROTEIN LIGASE 1"/>
    <property type="match status" value="1"/>
</dbReference>
<dbReference type="PROSITE" id="PS50089">
    <property type="entry name" value="ZF_RING_2"/>
    <property type="match status" value="1"/>
</dbReference>
<keyword evidence="11" id="KW-0862">Zinc</keyword>
<evidence type="ECO:0000259" key="17">
    <source>
        <dbReference type="PROSITE" id="PS50089"/>
    </source>
</evidence>
<comment type="subcellular location">
    <subcellularLocation>
        <location evidence="2">Endomembrane system</location>
        <topology evidence="2">Multi-pass membrane protein</topology>
    </subcellularLocation>
</comment>
<evidence type="ECO:0000256" key="12">
    <source>
        <dbReference type="ARBA" id="ARBA00022989"/>
    </source>
</evidence>
<keyword evidence="7" id="KW-0479">Metal-binding</keyword>
<evidence type="ECO:0000256" key="5">
    <source>
        <dbReference type="ARBA" id="ARBA00022679"/>
    </source>
</evidence>
<evidence type="ECO:0000256" key="1">
    <source>
        <dbReference type="ARBA" id="ARBA00000900"/>
    </source>
</evidence>
<dbReference type="InterPro" id="IPR001841">
    <property type="entry name" value="Znf_RING"/>
</dbReference>
<feature type="domain" description="RING-type" evidence="17">
    <location>
        <begin position="629"/>
        <end position="708"/>
    </location>
</feature>